<feature type="coiled-coil region" evidence="2">
    <location>
        <begin position="600"/>
        <end position="648"/>
    </location>
</feature>
<comment type="caution">
    <text evidence="7">The sequence shown here is derived from an EMBL/GenBank/DDBJ whole genome shotgun (WGS) entry which is preliminary data.</text>
</comment>
<dbReference type="InterPro" id="IPR024317">
    <property type="entry name" value="Dynein_heavy_chain_D4_dom"/>
</dbReference>
<dbReference type="Gene3D" id="3.40.50.300">
    <property type="entry name" value="P-loop containing nucleotide triphosphate hydrolases"/>
    <property type="match status" value="2"/>
</dbReference>
<dbReference type="InterPro" id="IPR027417">
    <property type="entry name" value="P-loop_NTPase"/>
</dbReference>
<gene>
    <name evidence="7" type="ORF">PR048_023092</name>
</gene>
<dbReference type="EMBL" id="JARBHB010000009">
    <property type="protein sequence ID" value="KAJ8875197.1"/>
    <property type="molecule type" value="Genomic_DNA"/>
</dbReference>
<dbReference type="Gene3D" id="1.10.8.1220">
    <property type="match status" value="1"/>
</dbReference>
<dbReference type="Proteomes" id="UP001159363">
    <property type="component" value="Chromosome 8"/>
</dbReference>
<evidence type="ECO:0000259" key="6">
    <source>
        <dbReference type="Pfam" id="PF17857"/>
    </source>
</evidence>
<dbReference type="Pfam" id="PF12780">
    <property type="entry name" value="AAA_8"/>
    <property type="match status" value="1"/>
</dbReference>
<dbReference type="Pfam" id="PF12777">
    <property type="entry name" value="MT"/>
    <property type="match status" value="1"/>
</dbReference>
<comment type="similarity">
    <text evidence="1">Belongs to the dynein heavy chain family.</text>
</comment>
<name>A0ABQ9GT52_9NEOP</name>
<evidence type="ECO:0000259" key="4">
    <source>
        <dbReference type="Pfam" id="PF12780"/>
    </source>
</evidence>
<evidence type="ECO:0000259" key="3">
    <source>
        <dbReference type="Pfam" id="PF12777"/>
    </source>
</evidence>
<dbReference type="Pfam" id="PF12781">
    <property type="entry name" value="AAA_9"/>
    <property type="match status" value="1"/>
</dbReference>
<feature type="domain" description="Dynein heavy chain ATP-binding dynein motor region" evidence="5">
    <location>
        <begin position="748"/>
        <end position="965"/>
    </location>
</feature>
<keyword evidence="8" id="KW-1185">Reference proteome</keyword>
<evidence type="ECO:0000313" key="8">
    <source>
        <dbReference type="Proteomes" id="UP001159363"/>
    </source>
</evidence>
<dbReference type="Gene3D" id="6.10.140.1060">
    <property type="match status" value="1"/>
</dbReference>
<keyword evidence="2" id="KW-0175">Coiled coil</keyword>
<dbReference type="InterPro" id="IPR024743">
    <property type="entry name" value="Dynein_HC_stalk"/>
</dbReference>
<dbReference type="InterPro" id="IPR041589">
    <property type="entry name" value="DNAH3_AAA_lid_1"/>
</dbReference>
<dbReference type="SUPFAM" id="SSF52540">
    <property type="entry name" value="P-loop containing nucleoside triphosphate hydrolases"/>
    <property type="match status" value="1"/>
</dbReference>
<dbReference type="InterPro" id="IPR035706">
    <property type="entry name" value="AAA_9"/>
</dbReference>
<evidence type="ECO:0000256" key="1">
    <source>
        <dbReference type="ARBA" id="ARBA00008887"/>
    </source>
</evidence>
<protein>
    <recommendedName>
        <fullName evidence="9">Dynein heavy chain</fullName>
    </recommendedName>
</protein>
<reference evidence="7 8" key="1">
    <citation type="submission" date="2023-02" db="EMBL/GenBank/DDBJ databases">
        <title>LHISI_Scaffold_Assembly.</title>
        <authorList>
            <person name="Stuart O.P."/>
            <person name="Cleave R."/>
            <person name="Magrath M.J.L."/>
            <person name="Mikheyev A.S."/>
        </authorList>
    </citation>
    <scope>NUCLEOTIDE SEQUENCE [LARGE SCALE GENOMIC DNA]</scope>
    <source>
        <strain evidence="7">Daus_M_001</strain>
        <tissue evidence="7">Leg muscle</tissue>
    </source>
</reference>
<feature type="domain" description="Dynein heavy chain coiled coil stalk" evidence="3">
    <location>
        <begin position="379"/>
        <end position="721"/>
    </location>
</feature>
<evidence type="ECO:0000259" key="5">
    <source>
        <dbReference type="Pfam" id="PF12781"/>
    </source>
</evidence>
<evidence type="ECO:0000256" key="2">
    <source>
        <dbReference type="SAM" id="Coils"/>
    </source>
</evidence>
<feature type="domain" description="Dynein heavy chain AAA module D4" evidence="4">
    <location>
        <begin position="106"/>
        <end position="365"/>
    </location>
</feature>
<sequence length="1152" mass="130791">MLFADAACVPTPADLIRLWMHEATRVYGDKLVDTNDIETFEKLVVEFVKKGFDELDEEQVFRKPLLFFHFTESIGDSKYMPMVDTNRLESFLLEALGQYNDLVAAMNLVLFEDAINNVCRITRILESSRGNALLIGVGGSGKQSLSRLAAYICSLDVFQLQLRKGYSTVDLRADLAQLYLRSGIKGQGSMFLMTDAQVAEERFLVLINDLLSTGEIPDMFSDEELDGVVSAVRMEVKLAGLAETRENCWRFFIDRVRRRLKVVLCFSPVGPTLRIRSRRFPAVVNCSAINWFHEWPQNALESVSARFLEEIEVLPKDIVRSVSLFMAYVHTSVNEMSQIYLLTERRYNYTTPKSFLEQISLYRKLLIENDEELGKKIKRLEQGLERLRSTSEQVDDLKLKLADQEVILQQKQESANALIEEVKIETSKVSEEKERVAEEEEKITVIAVEVREQERICSEDLNKAKPVLDAAAEALLGLSKESLTELKSFSSPPAGVQPVIEALIVLRSPGGKIPRDRSWKVGKAMMAKIDGFMKDLNNFDKKNIHPNVLKTIQPYLDNPNFEKSKIEKLSSAAAGLCEWIINVVKYNKIWVDTEPKMKALEKATDTLNSAQAKLKILGNKIRILEEQLDTLTRRYDEAVAEKIKSEQEAETTAQAIDLANRLVNGLASENVRWSQNILDFEKSRVTLPGDILFATAFLSYMGCFTRQFREDLVNKFWLPFLKELKPPIQMTENLDPLDLLADDAIIAQWNNDGLPTDRMSTENAIILISSTRWPLMIDPQLQGVKWIKNMYGTALKIVRPGQKGYLDAIEAAVSNGDIVLLENIDEKIDAVLDPLLGRTLIKKGTAVKMGEREVDFNQKFRLILQTKLANPHYKPEMQAQTTLINFTVTRDGLEEQLLAEVVKAERPDLESKKSELTKQQNNFKITLKVLEDDLLQRLAAAGENILGDVALVINLETTKQTAADIEVKVVEARVMGMEIDSAREQYRVAATRASLLYFILNDLYKINPIYQFSLKAFGTVFQNALVTAEQHTDLQERVKNLLDNITFSVFMYTSRGLFESDKLIFMAQMTFQILLTDKGIEYSELDFLLRFPVTPNVTSPVDFITNVGWGGVKSLSQIDDLKNLDRDIESSARRWQKLVDSENPEREKLPGE</sequence>
<evidence type="ECO:0000313" key="7">
    <source>
        <dbReference type="EMBL" id="KAJ8875197.1"/>
    </source>
</evidence>
<dbReference type="Gene3D" id="1.20.920.20">
    <property type="match status" value="1"/>
</dbReference>
<dbReference type="PANTHER" id="PTHR22878:SF63">
    <property type="entry name" value="DYNEIN AXONEMAL HEAVY CHAIN 10"/>
    <property type="match status" value="1"/>
</dbReference>
<accession>A0ABQ9GT52</accession>
<proteinExistence type="inferred from homology"/>
<evidence type="ECO:0008006" key="9">
    <source>
        <dbReference type="Google" id="ProtNLM"/>
    </source>
</evidence>
<feature type="coiled-coil region" evidence="2">
    <location>
        <begin position="370"/>
        <end position="442"/>
    </location>
</feature>
<dbReference type="Gene3D" id="1.20.920.30">
    <property type="match status" value="1"/>
</dbReference>
<dbReference type="PANTHER" id="PTHR22878">
    <property type="entry name" value="DYNEIN HEAVY CHAIN 6, AXONEMAL-LIKE-RELATED"/>
    <property type="match status" value="1"/>
</dbReference>
<dbReference type="Pfam" id="PF17857">
    <property type="entry name" value="AAA_lid_1"/>
    <property type="match status" value="1"/>
</dbReference>
<feature type="domain" description="Dynein heavy chain 3 AAA+ lid" evidence="6">
    <location>
        <begin position="1"/>
        <end position="59"/>
    </location>
</feature>
<organism evidence="7 8">
    <name type="scientific">Dryococelus australis</name>
    <dbReference type="NCBI Taxonomy" id="614101"/>
    <lineage>
        <taxon>Eukaryota</taxon>
        <taxon>Metazoa</taxon>
        <taxon>Ecdysozoa</taxon>
        <taxon>Arthropoda</taxon>
        <taxon>Hexapoda</taxon>
        <taxon>Insecta</taxon>
        <taxon>Pterygota</taxon>
        <taxon>Neoptera</taxon>
        <taxon>Polyneoptera</taxon>
        <taxon>Phasmatodea</taxon>
        <taxon>Verophasmatodea</taxon>
        <taxon>Anareolatae</taxon>
        <taxon>Phasmatidae</taxon>
        <taxon>Eurycanthinae</taxon>
        <taxon>Dryococelus</taxon>
    </lineage>
</organism>
<dbReference type="InterPro" id="IPR026983">
    <property type="entry name" value="DHC"/>
</dbReference>